<evidence type="ECO:0000313" key="3">
    <source>
        <dbReference type="Proteomes" id="UP000671914"/>
    </source>
</evidence>
<protein>
    <submittedName>
        <fullName evidence="2">Uncharacterized protein</fullName>
    </submittedName>
</protein>
<accession>A0A975FKE0</accession>
<proteinExistence type="predicted"/>
<feature type="compositionally biased region" description="Low complexity" evidence="1">
    <location>
        <begin position="1"/>
        <end position="18"/>
    </location>
</feature>
<dbReference type="EMBL" id="CP071696">
    <property type="protein sequence ID" value="QTX03377.1"/>
    <property type="molecule type" value="Genomic_DNA"/>
</dbReference>
<gene>
    <name evidence="2" type="ORF">G127AT_08270</name>
</gene>
<name>A0A975FKE0_9MICO</name>
<feature type="region of interest" description="Disordered" evidence="1">
    <location>
        <begin position="1"/>
        <end position="45"/>
    </location>
</feature>
<evidence type="ECO:0000256" key="1">
    <source>
        <dbReference type="SAM" id="MobiDB-lite"/>
    </source>
</evidence>
<evidence type="ECO:0000313" key="2">
    <source>
        <dbReference type="EMBL" id="QTX03377.1"/>
    </source>
</evidence>
<sequence length="78" mass="8300">MSAGAVSAGVTAAQASQAKAHRARNGQPPPRRARSGGEPRIHPHGLQMRWLLNPDAVDMPAIVGRTMDELLERLAPAE</sequence>
<dbReference type="Proteomes" id="UP000671914">
    <property type="component" value="Chromosome"/>
</dbReference>
<organism evidence="2 3">
    <name type="scientific">Agromyces archimandritae</name>
    <dbReference type="NCBI Taxonomy" id="2781962"/>
    <lineage>
        <taxon>Bacteria</taxon>
        <taxon>Bacillati</taxon>
        <taxon>Actinomycetota</taxon>
        <taxon>Actinomycetes</taxon>
        <taxon>Micrococcales</taxon>
        <taxon>Microbacteriaceae</taxon>
        <taxon>Agromyces</taxon>
    </lineage>
</organism>
<keyword evidence="3" id="KW-1185">Reference proteome</keyword>
<dbReference type="KEGG" id="aarc:G127AT_08270"/>
<dbReference type="AlphaFoldDB" id="A0A975FKE0"/>
<dbReference type="RefSeq" id="WP_210895894.1">
    <property type="nucleotide sequence ID" value="NZ_CP071696.1"/>
</dbReference>
<reference evidence="2" key="1">
    <citation type="submission" date="2021-03" db="EMBL/GenBank/DDBJ databases">
        <title>Agromyces archimandritus sp. nov., isolated from the cockroach Archimandrita tessellata.</title>
        <authorList>
            <person name="Guzman J."/>
            <person name="Ortuzar M."/>
            <person name="Poehlein A."/>
            <person name="Daniel R."/>
            <person name="Trujillo M."/>
            <person name="Vilcinskas A."/>
        </authorList>
    </citation>
    <scope>NUCLEOTIDE SEQUENCE</scope>
    <source>
        <strain evidence="2">G127AT</strain>
    </source>
</reference>